<dbReference type="NCBIfam" id="TIGR01409">
    <property type="entry name" value="TAT_signal_seq"/>
    <property type="match status" value="1"/>
</dbReference>
<dbReference type="PIRSF" id="PIRSF036389">
    <property type="entry name" value="IOR_B"/>
    <property type="match status" value="1"/>
</dbReference>
<dbReference type="PROSITE" id="PS51318">
    <property type="entry name" value="TAT"/>
    <property type="match status" value="1"/>
</dbReference>
<protein>
    <submittedName>
        <fullName evidence="3">Xanthine dehydrogenase family protein molybdopterin-binding subunit</fullName>
    </submittedName>
</protein>
<dbReference type="InterPro" id="IPR052516">
    <property type="entry name" value="N-heterocyclic_Hydroxylase"/>
</dbReference>
<dbReference type="AlphaFoldDB" id="A0A972VUG2"/>
<dbReference type="PANTHER" id="PTHR47495">
    <property type="entry name" value="ALDEHYDE DEHYDROGENASE"/>
    <property type="match status" value="1"/>
</dbReference>
<dbReference type="InterPro" id="IPR037165">
    <property type="entry name" value="AldOxase/xan_DH_Mopterin-bd_sf"/>
</dbReference>
<dbReference type="SMART" id="SM01008">
    <property type="entry name" value="Ald_Xan_dh_C"/>
    <property type="match status" value="1"/>
</dbReference>
<dbReference type="InterPro" id="IPR000674">
    <property type="entry name" value="Ald_Oxase/Xan_DH_a/b"/>
</dbReference>
<dbReference type="EMBL" id="JABMOJ010000051">
    <property type="protein sequence ID" value="NQV63983.1"/>
    <property type="molecule type" value="Genomic_DNA"/>
</dbReference>
<dbReference type="InterPro" id="IPR019546">
    <property type="entry name" value="TAT_signal_bac_arc"/>
</dbReference>
<dbReference type="GO" id="GO:0016491">
    <property type="term" value="F:oxidoreductase activity"/>
    <property type="evidence" value="ECO:0007669"/>
    <property type="project" value="InterPro"/>
</dbReference>
<dbReference type="Gene3D" id="3.90.1170.50">
    <property type="entry name" value="Aldehyde oxidase/xanthine dehydrogenase, a/b hammerhead"/>
    <property type="match status" value="1"/>
</dbReference>
<evidence type="ECO:0000256" key="1">
    <source>
        <dbReference type="ARBA" id="ARBA00022729"/>
    </source>
</evidence>
<dbReference type="Gene3D" id="3.30.365.10">
    <property type="entry name" value="Aldehyde oxidase/xanthine dehydrogenase, molybdopterin binding domain"/>
    <property type="match status" value="4"/>
</dbReference>
<dbReference type="Pfam" id="PF20256">
    <property type="entry name" value="MoCoBD_2"/>
    <property type="match status" value="2"/>
</dbReference>
<dbReference type="Proteomes" id="UP000754644">
    <property type="component" value="Unassembled WGS sequence"/>
</dbReference>
<dbReference type="SUPFAM" id="SSF56003">
    <property type="entry name" value="Molybdenum cofactor-binding domain"/>
    <property type="match status" value="2"/>
</dbReference>
<proteinExistence type="predicted"/>
<dbReference type="InterPro" id="IPR008274">
    <property type="entry name" value="AldOxase/xan_DH_MoCoBD1"/>
</dbReference>
<comment type="caution">
    <text evidence="3">The sequence shown here is derived from an EMBL/GenBank/DDBJ whole genome shotgun (WGS) entry which is preliminary data.</text>
</comment>
<dbReference type="Pfam" id="PF02738">
    <property type="entry name" value="MoCoBD_1"/>
    <property type="match status" value="1"/>
</dbReference>
<reference evidence="3" key="1">
    <citation type="submission" date="2020-05" db="EMBL/GenBank/DDBJ databases">
        <title>Sulfur intermediates as new biogeochemical hubs in an aquatic model microbial ecosystem.</title>
        <authorList>
            <person name="Vigneron A."/>
        </authorList>
    </citation>
    <scope>NUCLEOTIDE SEQUENCE</scope>
    <source>
        <strain evidence="3">Bin.250</strain>
    </source>
</reference>
<feature type="domain" description="Aldehyde oxidase/xanthine dehydrogenase a/b hammerhead" evidence="2">
    <location>
        <begin position="208"/>
        <end position="286"/>
    </location>
</feature>
<accession>A0A972VUG2</accession>
<dbReference type="PANTHER" id="PTHR47495:SF2">
    <property type="entry name" value="ALDEHYDE DEHYDROGENASE"/>
    <property type="match status" value="1"/>
</dbReference>
<evidence type="ECO:0000313" key="4">
    <source>
        <dbReference type="Proteomes" id="UP000754644"/>
    </source>
</evidence>
<dbReference type="InterPro" id="IPR012368">
    <property type="entry name" value="OxRdtase_Mopterin-bd_su_IorB"/>
</dbReference>
<sequence length="732" mass="78130">MSAINMSRRQFLKTTGILGGGLVIGFSMTGCSSSELPITLVQQGFVPNAFLQITPDNGIRFYCPRDEMGQGVTTGLSTLIGEELDVHPKDMEILFAGVHSDYNNPDFGVQGTGGSSSLKAHYLQLRQVGANTRGLLVAAAAQDLGVAASAISTRDGHIVVAGKQYPYGQFVQTAASLEAPTEAPLKSNAEFRYIGQAFARVDAAAKSTGTAEFGIDIDIPNMHHAVVRRSPVAGAKLKSVDKSVALNMPGVTDVIEISSGVAVVAEKYWQAKTAAAKLSPVWDEVALSKVNSSDVRADYNQAMQQDEGVVDTDEGDVKAGLAAADHIVEAEYWAPFLAHAPLEPMNAVVRIENGEADVWSGTQGIVAAQGLVSRFSGIPVEKVRAHNTYLGGAFGRRGTLTHVIEATEVAVASNKPIHLLWSREDDIQNGVYRPASLMKIKAGAKNDGSITAWQAKRVGGNITPKTLQNMMPALFPGLNDGTIDFMVGLSRDVFAGWMVDHASVEGLYEDYDTDNKTVNHVTVEHDIPLTFWRSVGHSYTSFAKEGITDELAEKAGMDPVAFRLKNTQGNPRLNNVIRVAQQHMLAMQPAEGRFLGFAAHNSFATDVAEIAEVSVIGKTIRVHKVTCIVDCGIAVNPDIVRAQMEGAVMFGLTAALYGNLELVQGAFKQSNFHDYPILKMSEAPLVEVVIIDSGTAPTGVGEPGLPPIAPAVASAVYQATGQRLRSLPLKIA</sequence>
<dbReference type="InterPro" id="IPR046867">
    <property type="entry name" value="AldOxase/xan_DH_MoCoBD2"/>
</dbReference>
<dbReference type="InterPro" id="IPR006311">
    <property type="entry name" value="TAT_signal"/>
</dbReference>
<evidence type="ECO:0000313" key="3">
    <source>
        <dbReference type="EMBL" id="NQV63983.1"/>
    </source>
</evidence>
<gene>
    <name evidence="3" type="ORF">HQ497_01340</name>
</gene>
<name>A0A972VUG2_9GAMM</name>
<keyword evidence="1" id="KW-0732">Signal</keyword>
<organism evidence="3 4">
    <name type="scientific">SAR86 cluster bacterium</name>
    <dbReference type="NCBI Taxonomy" id="2030880"/>
    <lineage>
        <taxon>Bacteria</taxon>
        <taxon>Pseudomonadati</taxon>
        <taxon>Pseudomonadota</taxon>
        <taxon>Gammaproteobacteria</taxon>
        <taxon>SAR86 cluster</taxon>
    </lineage>
</organism>
<evidence type="ECO:0000259" key="2">
    <source>
        <dbReference type="SMART" id="SM01008"/>
    </source>
</evidence>